<keyword evidence="3" id="KW-1185">Reference proteome</keyword>
<evidence type="ECO:0000313" key="2">
    <source>
        <dbReference type="EMBL" id="VUC29246.1"/>
    </source>
</evidence>
<accession>A0ABY6UF46</accession>
<reference evidence="2 3" key="1">
    <citation type="submission" date="2019-06" db="EMBL/GenBank/DDBJ databases">
        <authorList>
            <person name="Broberg M."/>
        </authorList>
    </citation>
    <scope>NUCLEOTIDE SEQUENCE [LARGE SCALE GENOMIC DNA]</scope>
</reference>
<protein>
    <submittedName>
        <fullName evidence="2">Uncharacterized protein</fullName>
    </submittedName>
</protein>
<evidence type="ECO:0000256" key="1">
    <source>
        <dbReference type="SAM" id="MobiDB-lite"/>
    </source>
</evidence>
<sequence>MSTKSDVSSPPARHTAWQRLCVSDFDRLYPLLTTYIQQPSLAESVTELVMDFSSRERSWPNDYPPDEPEESSLGVTGDLVREHVRSLGLGDRETKGMLHALRLWVNRQETPANWQPGDSESSEPHYLHDEFAGFAAVVLLSLCKNLSTLHIAPPMSGFSPMLEDYFLKTNYGMLQEPGLQNLTKVQVLPGMWWGEETVYGQLEFLRLFQYFHRLPAINTISIDSLQEYQSHYTTFIPRTGNMKTLKLDHVDMDNSFLTLLISVPKVLVELKVSLGGKEHIDGGNPMIYPQSIGRALAQHKETISALDLDLDLCVSEFVCKDKVRDDSNDEISDEDSDIEEFGRDYYKIDQESRLAVEKISTAAESYGWTIGSLHDFTSLTQLSIGVYTLLGPPDSRGERLARQPPFRLIDALPPKLESFCLYGYKKGENLDIDEHVNEFMINREARFPSLNEVRGIEEEVPSVAQLFPEVSFLDRMSSGIDEEEENSHYWKTPEFPEEWKPVE</sequence>
<organism evidence="2 3">
    <name type="scientific">Bionectria ochroleuca</name>
    <name type="common">Gliocladium roseum</name>
    <dbReference type="NCBI Taxonomy" id="29856"/>
    <lineage>
        <taxon>Eukaryota</taxon>
        <taxon>Fungi</taxon>
        <taxon>Dikarya</taxon>
        <taxon>Ascomycota</taxon>
        <taxon>Pezizomycotina</taxon>
        <taxon>Sordariomycetes</taxon>
        <taxon>Hypocreomycetidae</taxon>
        <taxon>Hypocreales</taxon>
        <taxon>Bionectriaceae</taxon>
        <taxon>Clonostachys</taxon>
    </lineage>
</organism>
<name>A0ABY6UF46_BIOOC</name>
<evidence type="ECO:0000313" key="3">
    <source>
        <dbReference type="Proteomes" id="UP000766486"/>
    </source>
</evidence>
<gene>
    <name evidence="2" type="ORF">CLO192961_LOCUS252299</name>
</gene>
<comment type="caution">
    <text evidence="2">The sequence shown here is derived from an EMBL/GenBank/DDBJ whole genome shotgun (WGS) entry which is preliminary data.</text>
</comment>
<feature type="region of interest" description="Disordered" evidence="1">
    <location>
        <begin position="484"/>
        <end position="503"/>
    </location>
</feature>
<proteinExistence type="predicted"/>
<dbReference type="EMBL" id="CABFNS010000798">
    <property type="protein sequence ID" value="VUC29246.1"/>
    <property type="molecule type" value="Genomic_DNA"/>
</dbReference>
<dbReference type="Proteomes" id="UP000766486">
    <property type="component" value="Unassembled WGS sequence"/>
</dbReference>